<keyword evidence="6" id="KW-0325">Glycoprotein</keyword>
<evidence type="ECO:0000256" key="7">
    <source>
        <dbReference type="ARBA" id="ARBA00047512"/>
    </source>
</evidence>
<dbReference type="InterPro" id="IPR017946">
    <property type="entry name" value="PLC-like_Pdiesterase_TIM-brl"/>
</dbReference>
<evidence type="ECO:0000256" key="2">
    <source>
        <dbReference type="ARBA" id="ARBA00012247"/>
    </source>
</evidence>
<feature type="domain" description="GP-PDE" evidence="9">
    <location>
        <begin position="39"/>
        <end position="356"/>
    </location>
</feature>
<dbReference type="EMBL" id="ABEU02000002">
    <property type="protein sequence ID" value="PNR60517.1"/>
    <property type="molecule type" value="Genomic_DNA"/>
</dbReference>
<dbReference type="InterPro" id="IPR030395">
    <property type="entry name" value="GP_PDE_dom"/>
</dbReference>
<keyword evidence="4" id="KW-0319">Glycerol metabolism</keyword>
<evidence type="ECO:0000259" key="9">
    <source>
        <dbReference type="PROSITE" id="PS51704"/>
    </source>
</evidence>
<gene>
    <name evidence="11" type="primary">LOC112274734</name>
    <name evidence="10" type="ORF">PHYPA_003310</name>
</gene>
<keyword evidence="3 8" id="KW-0732">Signal</keyword>
<comment type="catalytic activity">
    <reaction evidence="7">
        <text>a sn-glycero-3-phosphodiester + H2O = an alcohol + sn-glycerol 3-phosphate + H(+)</text>
        <dbReference type="Rhea" id="RHEA:12969"/>
        <dbReference type="ChEBI" id="CHEBI:15377"/>
        <dbReference type="ChEBI" id="CHEBI:15378"/>
        <dbReference type="ChEBI" id="CHEBI:30879"/>
        <dbReference type="ChEBI" id="CHEBI:57597"/>
        <dbReference type="ChEBI" id="CHEBI:83408"/>
        <dbReference type="EC" id="3.1.4.46"/>
    </reaction>
</comment>
<comment type="similarity">
    <text evidence="1">Belongs to the glycerophosphoryl diester phosphodiesterase family.</text>
</comment>
<dbReference type="GO" id="GO:0006629">
    <property type="term" value="P:lipid metabolic process"/>
    <property type="evidence" value="ECO:0007669"/>
    <property type="project" value="InterPro"/>
</dbReference>
<dbReference type="Pfam" id="PF03009">
    <property type="entry name" value="GDPD"/>
    <property type="match status" value="1"/>
</dbReference>
<dbReference type="FunCoup" id="A0A2K1L3B1">
    <property type="interactions" value="3010"/>
</dbReference>
<dbReference type="KEGG" id="ppp:112274734"/>
<dbReference type="Gramene" id="Pp3c2_28200V3.2">
    <property type="protein sequence ID" value="Pp3c2_28200V3.2"/>
    <property type="gene ID" value="Pp3c2_28200"/>
</dbReference>
<evidence type="ECO:0000256" key="3">
    <source>
        <dbReference type="ARBA" id="ARBA00022729"/>
    </source>
</evidence>
<dbReference type="Gramene" id="Pp3c2_28200V3.1">
    <property type="protein sequence ID" value="Pp3c2_28200V3.1"/>
    <property type="gene ID" value="Pp3c2_28200"/>
</dbReference>
<evidence type="ECO:0000256" key="5">
    <source>
        <dbReference type="ARBA" id="ARBA00022801"/>
    </source>
</evidence>
<dbReference type="Gene3D" id="3.20.20.190">
    <property type="entry name" value="Phosphatidylinositol (PI) phosphodiesterase"/>
    <property type="match status" value="2"/>
</dbReference>
<evidence type="ECO:0000313" key="12">
    <source>
        <dbReference type="Proteomes" id="UP000006727"/>
    </source>
</evidence>
<dbReference type="CDD" id="cd08604">
    <property type="entry name" value="GDPD_SHV3_repeat_2"/>
    <property type="match status" value="1"/>
</dbReference>
<feature type="domain" description="GP-PDE" evidence="9">
    <location>
        <begin position="379"/>
        <end position="682"/>
    </location>
</feature>
<reference evidence="10 12" key="1">
    <citation type="journal article" date="2008" name="Science">
        <title>The Physcomitrella genome reveals evolutionary insights into the conquest of land by plants.</title>
        <authorList>
            <person name="Rensing S."/>
            <person name="Lang D."/>
            <person name="Zimmer A."/>
            <person name="Terry A."/>
            <person name="Salamov A."/>
            <person name="Shapiro H."/>
            <person name="Nishiyama T."/>
            <person name="Perroud P.-F."/>
            <person name="Lindquist E."/>
            <person name="Kamisugi Y."/>
            <person name="Tanahashi T."/>
            <person name="Sakakibara K."/>
            <person name="Fujita T."/>
            <person name="Oishi K."/>
            <person name="Shin-I T."/>
            <person name="Kuroki Y."/>
            <person name="Toyoda A."/>
            <person name="Suzuki Y."/>
            <person name="Hashimoto A."/>
            <person name="Yamaguchi K."/>
            <person name="Sugano A."/>
            <person name="Kohara Y."/>
            <person name="Fujiyama A."/>
            <person name="Anterola A."/>
            <person name="Aoki S."/>
            <person name="Ashton N."/>
            <person name="Barbazuk W.B."/>
            <person name="Barker E."/>
            <person name="Bennetzen J."/>
            <person name="Bezanilla M."/>
            <person name="Blankenship R."/>
            <person name="Cho S.H."/>
            <person name="Dutcher S."/>
            <person name="Estelle M."/>
            <person name="Fawcett J.A."/>
            <person name="Gundlach H."/>
            <person name="Hanada K."/>
            <person name="Heyl A."/>
            <person name="Hicks K.A."/>
            <person name="Hugh J."/>
            <person name="Lohr M."/>
            <person name="Mayer K."/>
            <person name="Melkozernov A."/>
            <person name="Murata T."/>
            <person name="Nelson D."/>
            <person name="Pils B."/>
            <person name="Prigge M."/>
            <person name="Reiss B."/>
            <person name="Renner T."/>
            <person name="Rombauts S."/>
            <person name="Rushton P."/>
            <person name="Sanderfoot A."/>
            <person name="Schween G."/>
            <person name="Shiu S.-H."/>
            <person name="Stueber K."/>
            <person name="Theodoulou F.L."/>
            <person name="Tu H."/>
            <person name="Van de Peer Y."/>
            <person name="Verrier P.J."/>
            <person name="Waters E."/>
            <person name="Wood A."/>
            <person name="Yang L."/>
            <person name="Cove D."/>
            <person name="Cuming A."/>
            <person name="Hasebe M."/>
            <person name="Lucas S."/>
            <person name="Mishler D.B."/>
            <person name="Reski R."/>
            <person name="Grigoriev I."/>
            <person name="Quatrano R.S."/>
            <person name="Boore J.L."/>
        </authorList>
    </citation>
    <scope>NUCLEOTIDE SEQUENCE [LARGE SCALE GENOMIC DNA]</scope>
    <source>
        <strain evidence="11 12">cv. Gransden 2004</strain>
    </source>
</reference>
<keyword evidence="12" id="KW-1185">Reference proteome</keyword>
<feature type="signal peptide" evidence="8">
    <location>
        <begin position="1"/>
        <end position="24"/>
    </location>
</feature>
<reference evidence="11" key="3">
    <citation type="submission" date="2020-12" db="UniProtKB">
        <authorList>
            <consortium name="EnsemblPlants"/>
        </authorList>
    </citation>
    <scope>IDENTIFICATION</scope>
</reference>
<name>A0A2K1L3B1_PHYPA</name>
<dbReference type="GO" id="GO:0008889">
    <property type="term" value="F:glycerophosphodiester phosphodiesterase activity"/>
    <property type="evidence" value="ECO:0000318"/>
    <property type="project" value="GO_Central"/>
</dbReference>
<accession>A0A2K1L3B1</accession>
<dbReference type="SUPFAM" id="SSF51695">
    <property type="entry name" value="PLC-like phosphodiesterases"/>
    <property type="match status" value="2"/>
</dbReference>
<dbReference type="OrthoDB" id="1058301at2759"/>
<reference evidence="10 12" key="2">
    <citation type="journal article" date="2018" name="Plant J.">
        <title>The Physcomitrella patens chromosome-scale assembly reveals moss genome structure and evolution.</title>
        <authorList>
            <person name="Lang D."/>
            <person name="Ullrich K.K."/>
            <person name="Murat F."/>
            <person name="Fuchs J."/>
            <person name="Jenkins J."/>
            <person name="Haas F.B."/>
            <person name="Piednoel M."/>
            <person name="Gundlach H."/>
            <person name="Van Bel M."/>
            <person name="Meyberg R."/>
            <person name="Vives C."/>
            <person name="Morata J."/>
            <person name="Symeonidi A."/>
            <person name="Hiss M."/>
            <person name="Muchero W."/>
            <person name="Kamisugi Y."/>
            <person name="Saleh O."/>
            <person name="Blanc G."/>
            <person name="Decker E.L."/>
            <person name="van Gessel N."/>
            <person name="Grimwood J."/>
            <person name="Hayes R.D."/>
            <person name="Graham S.W."/>
            <person name="Gunter L.E."/>
            <person name="McDaniel S.F."/>
            <person name="Hoernstein S.N.W."/>
            <person name="Larsson A."/>
            <person name="Li F.W."/>
            <person name="Perroud P.F."/>
            <person name="Phillips J."/>
            <person name="Ranjan P."/>
            <person name="Rokshar D.S."/>
            <person name="Rothfels C.J."/>
            <person name="Schneider L."/>
            <person name="Shu S."/>
            <person name="Stevenson D.W."/>
            <person name="Thummler F."/>
            <person name="Tillich M."/>
            <person name="Villarreal Aguilar J.C."/>
            <person name="Widiez T."/>
            <person name="Wong G.K."/>
            <person name="Wymore A."/>
            <person name="Zhang Y."/>
            <person name="Zimmer A.D."/>
            <person name="Quatrano R.S."/>
            <person name="Mayer K.F.X."/>
            <person name="Goodstein D."/>
            <person name="Casacuberta J.M."/>
            <person name="Vandepoele K."/>
            <person name="Reski R."/>
            <person name="Cuming A.C."/>
            <person name="Tuskan G.A."/>
            <person name="Maumus F."/>
            <person name="Salse J."/>
            <person name="Schmutz J."/>
            <person name="Rensing S.A."/>
        </authorList>
    </citation>
    <scope>NUCLEOTIDE SEQUENCE [LARGE SCALE GENOMIC DNA]</scope>
    <source>
        <strain evidence="11 12">cv. Gransden 2004</strain>
    </source>
</reference>
<dbReference type="PANTHER" id="PTHR43620">
    <property type="entry name" value="GLYCEROPHOSPHORYL DIESTER PHOSPHODIESTERASE"/>
    <property type="match status" value="1"/>
</dbReference>
<dbReference type="RefSeq" id="XP_024360218.1">
    <property type="nucleotide sequence ID" value="XM_024504450.2"/>
</dbReference>
<evidence type="ECO:0000256" key="4">
    <source>
        <dbReference type="ARBA" id="ARBA00022798"/>
    </source>
</evidence>
<organism evidence="10">
    <name type="scientific">Physcomitrium patens</name>
    <name type="common">Spreading-leaved earth moss</name>
    <name type="synonym">Physcomitrella patens</name>
    <dbReference type="NCBI Taxonomy" id="3218"/>
    <lineage>
        <taxon>Eukaryota</taxon>
        <taxon>Viridiplantae</taxon>
        <taxon>Streptophyta</taxon>
        <taxon>Embryophyta</taxon>
        <taxon>Bryophyta</taxon>
        <taxon>Bryophytina</taxon>
        <taxon>Bryopsida</taxon>
        <taxon>Funariidae</taxon>
        <taxon>Funariales</taxon>
        <taxon>Funariaceae</taxon>
        <taxon>Physcomitrium</taxon>
    </lineage>
</organism>
<dbReference type="EC" id="3.1.4.46" evidence="2"/>
<evidence type="ECO:0000313" key="11">
    <source>
        <dbReference type="EnsemblPlants" id="Pp3c2_28200V3.1"/>
    </source>
</evidence>
<evidence type="ECO:0000256" key="1">
    <source>
        <dbReference type="ARBA" id="ARBA00007277"/>
    </source>
</evidence>
<evidence type="ECO:0000256" key="6">
    <source>
        <dbReference type="ARBA" id="ARBA00023180"/>
    </source>
</evidence>
<dbReference type="Proteomes" id="UP000006727">
    <property type="component" value="Chromosome 2"/>
</dbReference>
<dbReference type="FunFam" id="3.20.20.190:FF:000011">
    <property type="entry name" value="Glycerophosphodiester phosphodiesterase GDPDL3"/>
    <property type="match status" value="2"/>
</dbReference>
<dbReference type="GO" id="GO:0006071">
    <property type="term" value="P:glycerol metabolic process"/>
    <property type="evidence" value="ECO:0007669"/>
    <property type="project" value="UniProtKB-KW"/>
</dbReference>
<dbReference type="PANTHER" id="PTHR43620:SF7">
    <property type="entry name" value="GLYCEROPHOSPHODIESTER PHOSPHODIESTERASE GDPD5-RELATED"/>
    <property type="match status" value="1"/>
</dbReference>
<protein>
    <recommendedName>
        <fullName evidence="2">glycerophosphodiester phosphodiesterase</fullName>
        <ecNumber evidence="2">3.1.4.46</ecNumber>
    </recommendedName>
</protein>
<evidence type="ECO:0000313" key="10">
    <source>
        <dbReference type="EMBL" id="PNR60517.1"/>
    </source>
</evidence>
<dbReference type="CDD" id="cd08603">
    <property type="entry name" value="GDPD_SHV3_repeat_1"/>
    <property type="match status" value="1"/>
</dbReference>
<feature type="chain" id="PRO_5043158407" description="glycerophosphodiester phosphodiesterase" evidence="8">
    <location>
        <begin position="25"/>
        <end position="779"/>
    </location>
</feature>
<sequence length="779" mass="83693">MVNTKMDLRILSLVLLVALPACVAYNASVGWQTISQNSPLIVANGGTSGLYPDQTLEAYSDAINSTSLPLALLCDLQLTKDNLAVCRTGLNLTTSTTLATVMPNTTTMTTYVVRGASQTGYFSVDFTLAEINQTKAIQPNIARTPGFDGQFALQTPEDSATGISLAGLPGLMLWLNVEYPTFYQQHPGKNSLASYLTTFLKQYKPQYLSATEVGILKLLVPTASRSATRLVLKFLSTDLIEESTNSTYGQILTNLTDIATFAGGILVPKEFIYPTVPLSNGSVSGYGYYSGNPTTLVQDAHNANLEVFVYGFANDIYPSSYNNSFDPVLESLNYVGDSFTVDGIVSDFPSTVAEAIFCYPDGYDNPSTIRAAPTPVRNPLIIAQNGASGDYPGSTLSAYVAAVKGGSDYIECSVQITKDGVPICRDGANLVNTTNVALNPDLFETKFTTYQEMGSGVFSFDLTLEEIRTLRAIIYSPFGVVNVSRDPSLDGKEGILTLDEFLSFAKNNSGVGVYVNVQNAYFVRTVKSLDMVSAVVTSLTTANLTNVGDKVYLASEDSSALAAFQSLIPSVQRVYVTPDTGDVTITTAVLQEIKKYADIVTLDRAFVDPFDSQTSFLLEKTSVVSAAKSLNMTVFYHFLANEFSGLAFDYRADPILKISYLISEYNLDGFITDHPATLYNFLYNNYCWNLLGGQKTVNYAANLSPLFPVSPVPGAPAVAPSPALSVAEPPVSYLVPAGSPLPNSSIAPAPSSNPSSATKLPLNLLTSIVLIFILTLLLN</sequence>
<proteinExistence type="inferred from homology"/>
<dbReference type="STRING" id="3218.A0A2K1L3B1"/>
<evidence type="ECO:0000256" key="8">
    <source>
        <dbReference type="SAM" id="SignalP"/>
    </source>
</evidence>
<dbReference type="PaxDb" id="3218-PP1S22_251V6.1"/>
<keyword evidence="5" id="KW-0378">Hydrolase</keyword>
<dbReference type="AlphaFoldDB" id="A0A2K1L3B1"/>
<dbReference type="PROSITE" id="PS51704">
    <property type="entry name" value="GP_PDE"/>
    <property type="match status" value="2"/>
</dbReference>
<dbReference type="EnsemblPlants" id="Pp3c2_28200V3.1">
    <property type="protein sequence ID" value="Pp3c2_28200V3.1"/>
    <property type="gene ID" value="Pp3c2_28200"/>
</dbReference>
<dbReference type="EnsemblPlants" id="Pp3c2_28200V3.2">
    <property type="protein sequence ID" value="Pp3c2_28200V3.2"/>
    <property type="gene ID" value="Pp3c2_28200"/>
</dbReference>
<dbReference type="GeneID" id="112274734"/>